<dbReference type="PANTHER" id="PTHR12149:SF8">
    <property type="entry name" value="PROTEIN-RIBULOSAMINE 3-KINASE"/>
    <property type="match status" value="1"/>
</dbReference>
<protein>
    <submittedName>
        <fullName evidence="2">Fructosamine-3-kinase</fullName>
    </submittedName>
</protein>
<dbReference type="Pfam" id="PF03881">
    <property type="entry name" value="Fructosamin_kin"/>
    <property type="match status" value="1"/>
</dbReference>
<dbReference type="eggNOG" id="COG3001">
    <property type="taxonomic scope" value="Bacteria"/>
</dbReference>
<dbReference type="Gene3D" id="1.10.510.10">
    <property type="entry name" value="Transferase(Phosphotransferase) domain 1"/>
    <property type="match status" value="1"/>
</dbReference>
<dbReference type="PIRSF" id="PIRSF006221">
    <property type="entry name" value="Ketosamine-3-kinase"/>
    <property type="match status" value="1"/>
</dbReference>
<proteinExistence type="inferred from homology"/>
<keyword evidence="1" id="KW-0808">Transferase</keyword>
<keyword evidence="1 2" id="KW-0418">Kinase</keyword>
<name>I0V085_9PSEU</name>
<dbReference type="PANTHER" id="PTHR12149">
    <property type="entry name" value="FRUCTOSAMINE 3 KINASE-RELATED PROTEIN"/>
    <property type="match status" value="1"/>
</dbReference>
<organism evidence="2 3">
    <name type="scientific">Saccharomonospora xinjiangensis XJ-54</name>
    <dbReference type="NCBI Taxonomy" id="882086"/>
    <lineage>
        <taxon>Bacteria</taxon>
        <taxon>Bacillati</taxon>
        <taxon>Actinomycetota</taxon>
        <taxon>Actinomycetes</taxon>
        <taxon>Pseudonocardiales</taxon>
        <taxon>Pseudonocardiaceae</taxon>
        <taxon>Saccharomonospora</taxon>
    </lineage>
</organism>
<dbReference type="AlphaFoldDB" id="I0V085"/>
<dbReference type="OrthoDB" id="5291879at2"/>
<evidence type="ECO:0000256" key="1">
    <source>
        <dbReference type="PIRNR" id="PIRNR006221"/>
    </source>
</evidence>
<dbReference type="GO" id="GO:0016301">
    <property type="term" value="F:kinase activity"/>
    <property type="evidence" value="ECO:0007669"/>
    <property type="project" value="UniProtKB-UniRule"/>
</dbReference>
<dbReference type="SUPFAM" id="SSF56112">
    <property type="entry name" value="Protein kinase-like (PK-like)"/>
    <property type="match status" value="1"/>
</dbReference>
<accession>I0V085</accession>
<sequence>MSDHEVLRAAQRHTGVRAAHERPLSGEATVVTLRDGREVVVKHGPGPGAAVAEASGLRWLAEHGDVPIPEVHGADDDWLVIDYIPRGRPTVEAAETFGRGLAALHLRQAPAFGSAPPGGRTDAWIGHARMRNEPHDDWPSFYARCRVEPYVRQAVDRGLFSAGEAAVFDEVCGRLPALAGAGEPPSRLHGDAWSGNVHWGADDRVWLLDPAAHGGHRETDLAMLRLFGTPLLDHVLGAYREAAEDLGRPLAPCDEQRVPLHQLFPLLVHTVLFGGGYASKARSAAHAALRAPG</sequence>
<comment type="similarity">
    <text evidence="1">Belongs to the fructosamine kinase family.</text>
</comment>
<dbReference type="Proteomes" id="UP000004691">
    <property type="component" value="Unassembled WGS sequence"/>
</dbReference>
<reference evidence="2 3" key="1">
    <citation type="submission" date="2012-01" db="EMBL/GenBank/DDBJ databases">
        <title>Improved High-Quality Draft sequence of Saccharomonospora xinjiangensis XJ-54.</title>
        <authorList>
            <consortium name="US DOE Joint Genome Institute"/>
            <person name="Lucas S."/>
            <person name="Han J."/>
            <person name="Lapidus A."/>
            <person name="Cheng J.-F."/>
            <person name="Goodwin L."/>
            <person name="Pitluck S."/>
            <person name="Peters L."/>
            <person name="Mikhailova N."/>
            <person name="Teshima H."/>
            <person name="Detter J.C."/>
            <person name="Han C."/>
            <person name="Tapia R."/>
            <person name="Land M."/>
            <person name="Hauser L."/>
            <person name="Kyrpides N."/>
            <person name="Ivanova N."/>
            <person name="Pagani I."/>
            <person name="Brambilla E.-M."/>
            <person name="Klenk H.-P."/>
            <person name="Woyke T."/>
        </authorList>
    </citation>
    <scope>NUCLEOTIDE SEQUENCE [LARGE SCALE GENOMIC DNA]</scope>
    <source>
        <strain evidence="2 3">XJ-54</strain>
    </source>
</reference>
<evidence type="ECO:0000313" key="3">
    <source>
        <dbReference type="Proteomes" id="UP000004691"/>
    </source>
</evidence>
<dbReference type="EMBL" id="JH636049">
    <property type="protein sequence ID" value="EID53538.1"/>
    <property type="molecule type" value="Genomic_DNA"/>
</dbReference>
<dbReference type="Gene3D" id="3.30.200.20">
    <property type="entry name" value="Phosphorylase Kinase, domain 1"/>
    <property type="match status" value="1"/>
</dbReference>
<dbReference type="InterPro" id="IPR016477">
    <property type="entry name" value="Fructo-/Ketosamine-3-kinase"/>
</dbReference>
<dbReference type="RefSeq" id="WP_006237664.1">
    <property type="nucleotide sequence ID" value="NZ_JH636049.1"/>
</dbReference>
<dbReference type="STRING" id="882086.SacxiDRAFT_1287"/>
<dbReference type="HOGENOM" id="CLU_036517_0_2_11"/>
<evidence type="ECO:0000313" key="2">
    <source>
        <dbReference type="EMBL" id="EID53538.1"/>
    </source>
</evidence>
<gene>
    <name evidence="2" type="ORF">SacxiDRAFT_1287</name>
</gene>
<keyword evidence="3" id="KW-1185">Reference proteome</keyword>
<dbReference type="InterPro" id="IPR011009">
    <property type="entry name" value="Kinase-like_dom_sf"/>
</dbReference>
<dbReference type="Gene3D" id="1.20.1270.240">
    <property type="match status" value="1"/>
</dbReference>